<feature type="non-terminal residue" evidence="1">
    <location>
        <position position="1"/>
    </location>
</feature>
<accession>A0ABS8V9J2</accession>
<name>A0ABS8V9J2_DATST</name>
<comment type="caution">
    <text evidence="1">The sequence shown here is derived from an EMBL/GenBank/DDBJ whole genome shotgun (WGS) entry which is preliminary data.</text>
</comment>
<organism evidence="1 2">
    <name type="scientific">Datura stramonium</name>
    <name type="common">Jimsonweed</name>
    <name type="synonym">Common thornapple</name>
    <dbReference type="NCBI Taxonomy" id="4076"/>
    <lineage>
        <taxon>Eukaryota</taxon>
        <taxon>Viridiplantae</taxon>
        <taxon>Streptophyta</taxon>
        <taxon>Embryophyta</taxon>
        <taxon>Tracheophyta</taxon>
        <taxon>Spermatophyta</taxon>
        <taxon>Magnoliopsida</taxon>
        <taxon>eudicotyledons</taxon>
        <taxon>Gunneridae</taxon>
        <taxon>Pentapetalae</taxon>
        <taxon>asterids</taxon>
        <taxon>lamiids</taxon>
        <taxon>Solanales</taxon>
        <taxon>Solanaceae</taxon>
        <taxon>Solanoideae</taxon>
        <taxon>Datureae</taxon>
        <taxon>Datura</taxon>
    </lineage>
</organism>
<protein>
    <submittedName>
        <fullName evidence="1">Uncharacterized protein</fullName>
    </submittedName>
</protein>
<gene>
    <name evidence="1" type="ORF">HAX54_030146</name>
</gene>
<dbReference type="Proteomes" id="UP000823775">
    <property type="component" value="Unassembled WGS sequence"/>
</dbReference>
<sequence length="65" mass="7205">LSIRNKIKEREKIVVCLVLPVETESGVGRFTGDGPKMARNRGREEKMVVRVLVHGGSRCNGLSLE</sequence>
<evidence type="ECO:0000313" key="1">
    <source>
        <dbReference type="EMBL" id="MCD9643042.1"/>
    </source>
</evidence>
<keyword evidence="2" id="KW-1185">Reference proteome</keyword>
<reference evidence="1 2" key="1">
    <citation type="journal article" date="2021" name="BMC Genomics">
        <title>Datura genome reveals duplications of psychoactive alkaloid biosynthetic genes and high mutation rate following tissue culture.</title>
        <authorList>
            <person name="Rajewski A."/>
            <person name="Carter-House D."/>
            <person name="Stajich J."/>
            <person name="Litt A."/>
        </authorList>
    </citation>
    <scope>NUCLEOTIDE SEQUENCE [LARGE SCALE GENOMIC DNA]</scope>
    <source>
        <strain evidence="1">AR-01</strain>
    </source>
</reference>
<proteinExistence type="predicted"/>
<dbReference type="EMBL" id="JACEIK010003765">
    <property type="protein sequence ID" value="MCD9643042.1"/>
    <property type="molecule type" value="Genomic_DNA"/>
</dbReference>
<evidence type="ECO:0000313" key="2">
    <source>
        <dbReference type="Proteomes" id="UP000823775"/>
    </source>
</evidence>